<proteinExistence type="predicted"/>
<evidence type="ECO:0000259" key="2">
    <source>
        <dbReference type="Pfam" id="PF03732"/>
    </source>
</evidence>
<dbReference type="InterPro" id="IPR005162">
    <property type="entry name" value="Retrotrans_gag_dom"/>
</dbReference>
<evidence type="ECO:0000313" key="4">
    <source>
        <dbReference type="Proteomes" id="UP001151760"/>
    </source>
</evidence>
<evidence type="ECO:0000256" key="1">
    <source>
        <dbReference type="SAM" id="MobiDB-lite"/>
    </source>
</evidence>
<keyword evidence="4" id="KW-1185">Reference proteome</keyword>
<dbReference type="EMBL" id="BQNB010010538">
    <property type="protein sequence ID" value="GJS78618.1"/>
    <property type="molecule type" value="Genomic_DNA"/>
</dbReference>
<sequence>MQEVMAEPIFDNMKKAPTESNLSITSNDINIELSKKFLVELRKNIYHGTYNEDVVDHIAKVLEMVDLIYIPGMDSHQLRMKVFPLSLADDAKEWWISEGDRKITTWEELVKKFFCRFYPESYDGEDEINERKESKYENPLDSATDSFFKAYDIRDIKEKNGQGQLKRKDDNWNDKQPNKKVYKTEMFEAIKYSLGPNEERT</sequence>
<reference evidence="3" key="1">
    <citation type="journal article" date="2022" name="Int. J. Mol. Sci.">
        <title>Draft Genome of Tanacetum Coccineum: Genomic Comparison of Closely Related Tanacetum-Family Plants.</title>
        <authorList>
            <person name="Yamashiro T."/>
            <person name="Shiraishi A."/>
            <person name="Nakayama K."/>
            <person name="Satake H."/>
        </authorList>
    </citation>
    <scope>NUCLEOTIDE SEQUENCE</scope>
</reference>
<accession>A0ABQ4YPC5</accession>
<dbReference type="Pfam" id="PF03732">
    <property type="entry name" value="Retrotrans_gag"/>
    <property type="match status" value="1"/>
</dbReference>
<reference evidence="3" key="2">
    <citation type="submission" date="2022-01" db="EMBL/GenBank/DDBJ databases">
        <authorList>
            <person name="Yamashiro T."/>
            <person name="Shiraishi A."/>
            <person name="Satake H."/>
            <person name="Nakayama K."/>
        </authorList>
    </citation>
    <scope>NUCLEOTIDE SEQUENCE</scope>
</reference>
<feature type="region of interest" description="Disordered" evidence="1">
    <location>
        <begin position="159"/>
        <end position="178"/>
    </location>
</feature>
<evidence type="ECO:0000313" key="3">
    <source>
        <dbReference type="EMBL" id="GJS78618.1"/>
    </source>
</evidence>
<dbReference type="Proteomes" id="UP001151760">
    <property type="component" value="Unassembled WGS sequence"/>
</dbReference>
<protein>
    <recommendedName>
        <fullName evidence="2">Retrotransposon gag domain-containing protein</fullName>
    </recommendedName>
</protein>
<feature type="domain" description="Retrotransposon gag" evidence="2">
    <location>
        <begin position="81"/>
        <end position="123"/>
    </location>
</feature>
<gene>
    <name evidence="3" type="ORF">Tco_0728499</name>
</gene>
<comment type="caution">
    <text evidence="3">The sequence shown here is derived from an EMBL/GenBank/DDBJ whole genome shotgun (WGS) entry which is preliminary data.</text>
</comment>
<name>A0ABQ4YPC5_9ASTR</name>
<organism evidence="3 4">
    <name type="scientific">Tanacetum coccineum</name>
    <dbReference type="NCBI Taxonomy" id="301880"/>
    <lineage>
        <taxon>Eukaryota</taxon>
        <taxon>Viridiplantae</taxon>
        <taxon>Streptophyta</taxon>
        <taxon>Embryophyta</taxon>
        <taxon>Tracheophyta</taxon>
        <taxon>Spermatophyta</taxon>
        <taxon>Magnoliopsida</taxon>
        <taxon>eudicotyledons</taxon>
        <taxon>Gunneridae</taxon>
        <taxon>Pentapetalae</taxon>
        <taxon>asterids</taxon>
        <taxon>campanulids</taxon>
        <taxon>Asterales</taxon>
        <taxon>Asteraceae</taxon>
        <taxon>Asteroideae</taxon>
        <taxon>Anthemideae</taxon>
        <taxon>Anthemidinae</taxon>
        <taxon>Tanacetum</taxon>
    </lineage>
</organism>